<sequence length="124" mass="13137">MATVDYFLTGDHDAARHELAAALQEQGFTITPQQPSGQWSVERGSRSKTFWLGAFAGKNQHLVFTVDFLDAAGALVARVQRATGHGAMAGAVGIARANKAFEEVDVAIGTRLSARGILANVVRA</sequence>
<name>A0A927J0J5_9MICO</name>
<dbReference type="AlphaFoldDB" id="A0A927J0J5"/>
<evidence type="ECO:0000313" key="2">
    <source>
        <dbReference type="Proteomes" id="UP000610846"/>
    </source>
</evidence>
<keyword evidence="2" id="KW-1185">Reference proteome</keyword>
<comment type="caution">
    <text evidence="1">The sequence shown here is derived from an EMBL/GenBank/DDBJ whole genome shotgun (WGS) entry which is preliminary data.</text>
</comment>
<organism evidence="1 2">
    <name type="scientific">Cellulosimicrobium arenosum</name>
    <dbReference type="NCBI Taxonomy" id="2708133"/>
    <lineage>
        <taxon>Bacteria</taxon>
        <taxon>Bacillati</taxon>
        <taxon>Actinomycetota</taxon>
        <taxon>Actinomycetes</taxon>
        <taxon>Micrococcales</taxon>
        <taxon>Promicromonosporaceae</taxon>
        <taxon>Cellulosimicrobium</taxon>
    </lineage>
</organism>
<dbReference type="EMBL" id="JACYHB010000008">
    <property type="protein sequence ID" value="MBD8079627.1"/>
    <property type="molecule type" value="Genomic_DNA"/>
</dbReference>
<evidence type="ECO:0000313" key="1">
    <source>
        <dbReference type="EMBL" id="MBD8079627.1"/>
    </source>
</evidence>
<gene>
    <name evidence="1" type="ORF">IF651_11220</name>
</gene>
<dbReference type="RefSeq" id="WP_191829206.1">
    <property type="nucleotide sequence ID" value="NZ_JACYHB010000008.1"/>
</dbReference>
<proteinExistence type="predicted"/>
<protein>
    <submittedName>
        <fullName evidence="1">Uncharacterized protein</fullName>
    </submittedName>
</protein>
<accession>A0A927J0J5</accession>
<reference evidence="1" key="1">
    <citation type="journal article" date="2018" name="Curr. Microbiol.">
        <title>Cellulosimicrobium arenosum sp. nov., Isolated from Marine Sediment Sand.</title>
        <authorList>
            <person name="Oh M."/>
            <person name="Kim J.H."/>
            <person name="Yoon J.H."/>
            <person name="Schumann P."/>
            <person name="Kim W."/>
        </authorList>
    </citation>
    <scope>NUCLEOTIDE SEQUENCE</scope>
    <source>
        <strain evidence="1">KCTC 49039</strain>
    </source>
</reference>
<dbReference type="Proteomes" id="UP000610846">
    <property type="component" value="Unassembled WGS sequence"/>
</dbReference>
<reference evidence="1" key="2">
    <citation type="submission" date="2020-09" db="EMBL/GenBank/DDBJ databases">
        <authorList>
            <person name="Yu Y."/>
        </authorList>
    </citation>
    <scope>NUCLEOTIDE SEQUENCE</scope>
    <source>
        <strain evidence="1">KCTC 49039</strain>
    </source>
</reference>